<dbReference type="NCBIfam" id="TIGR00003">
    <property type="entry name" value="copper ion binding protein"/>
    <property type="match status" value="1"/>
</dbReference>
<evidence type="ECO:0000256" key="10">
    <source>
        <dbReference type="ARBA" id="ARBA00022842"/>
    </source>
</evidence>
<dbReference type="NCBIfam" id="TIGR01525">
    <property type="entry name" value="ATPase-IB_hvy"/>
    <property type="match status" value="1"/>
</dbReference>
<evidence type="ECO:0000256" key="2">
    <source>
        <dbReference type="ARBA" id="ARBA00006024"/>
    </source>
</evidence>
<keyword evidence="4 18" id="KW-0812">Transmembrane</keyword>
<dbReference type="GO" id="GO:0005886">
    <property type="term" value="C:plasma membrane"/>
    <property type="evidence" value="ECO:0007669"/>
    <property type="project" value="UniProtKB-SubCell"/>
</dbReference>
<keyword evidence="21" id="KW-1185">Reference proteome</keyword>
<evidence type="ECO:0000256" key="3">
    <source>
        <dbReference type="ARBA" id="ARBA00022448"/>
    </source>
</evidence>
<keyword evidence="6" id="KW-0677">Repeat</keyword>
<dbReference type="Pfam" id="PF00702">
    <property type="entry name" value="Hydrolase"/>
    <property type="match status" value="1"/>
</dbReference>
<feature type="domain" description="HMA" evidence="19">
    <location>
        <begin position="96"/>
        <end position="161"/>
    </location>
</feature>
<dbReference type="NCBIfam" id="TIGR01511">
    <property type="entry name" value="ATPase-IB1_Cu"/>
    <property type="match status" value="1"/>
</dbReference>
<dbReference type="CDD" id="cd02094">
    <property type="entry name" value="P-type_ATPase_Cu-like"/>
    <property type="match status" value="1"/>
</dbReference>
<evidence type="ECO:0000256" key="16">
    <source>
        <dbReference type="ARBA" id="ARBA00038904"/>
    </source>
</evidence>
<dbReference type="AlphaFoldDB" id="A0A1G6JRB8"/>
<dbReference type="GO" id="GO:0043682">
    <property type="term" value="F:P-type divalent copper transporter activity"/>
    <property type="evidence" value="ECO:0007669"/>
    <property type="project" value="UniProtKB-EC"/>
</dbReference>
<evidence type="ECO:0000256" key="4">
    <source>
        <dbReference type="ARBA" id="ARBA00022692"/>
    </source>
</evidence>
<dbReference type="Gene3D" id="3.40.1110.10">
    <property type="entry name" value="Calcium-transporting ATPase, cytoplasmic domain N"/>
    <property type="match status" value="1"/>
</dbReference>
<dbReference type="GO" id="GO:0005524">
    <property type="term" value="F:ATP binding"/>
    <property type="evidence" value="ECO:0007669"/>
    <property type="project" value="UniProtKB-UniRule"/>
</dbReference>
<keyword evidence="12 18" id="KW-1133">Transmembrane helix</keyword>
<dbReference type="PROSITE" id="PS50846">
    <property type="entry name" value="HMA_2"/>
    <property type="match status" value="2"/>
</dbReference>
<dbReference type="GO" id="GO:0055070">
    <property type="term" value="P:copper ion homeostasis"/>
    <property type="evidence" value="ECO:0007669"/>
    <property type="project" value="TreeGrafter"/>
</dbReference>
<sequence length="861" mass="93298">MNQQAINKQQKTLNFDVEGMSCASCVGRVERAIAKVDGVESVSVNLATERASIQINDATADAELSTSITQAIEKAGYQAKLHQDSQQVKAFVKDDVHTVLRIDGMSCASCVGRVERALKKIDDVTDANVNLATEMANIHHTSMVDTDQLIAQVEQVGYHASVIQQQNESLNINTTQAPQKSYSERRQLEADELFKKLIVAIVLALPVFVLEMGSHFIPALHHWIASSIGMQNSWYLQFILATLVLIFSGRQFYTHGIPALFRGAPDMNTLVAVGSLAAYSYSIVATFLPQFLPEANLAVYYESVVVIIVLILLGRYLEAKAKGQTSQAIEKLMQLQPKVAHVKRDGQFIDVDINSIQSNDVVMIKPSESVPFDGIVLEGQSYVDESMITGESMAVQKTVDDQVIGGTLNQQGQLIVQVLAVGGDTTLAKIIQLVENAQSSKLPIQNLVDKITMWFVPTILVIAVLTFLAWMLFSEQGLSFALINSVSVLIIACPCAMGLATPMSIMVGTGRAAELGILFRDVQSLQSAKDIQAVAFDKTGTLTNGHPILTDLLLAPDVKENDVKENHDVDLIRQYAASLESASEHPIAKAIVENAKIRELPLLPITDFQAHVGLGVQAQIDGKTIRIGSDSWMKQLGFSTTALQPYFEELTSEAKTTFYLSVDEQIFAVIAVADEAKADAHSAINALHQEKFYVAMVSGDQQKTAQVIGQSLGVDQVIANVKPEQKVEAINALQARYGKVAFVGDGINDAPALAHADLGIAMGTGTDIAIETADVVLMNGHVSSVVDCIALSRATIRNIQQNLFWAFVYNVALIPVAAGVLYPLNGMLLSPMFAAFAMALSSVFVVSNALRLKRFQSIGKV</sequence>
<dbReference type="InterPro" id="IPR059000">
    <property type="entry name" value="ATPase_P-type_domA"/>
</dbReference>
<evidence type="ECO:0000313" key="20">
    <source>
        <dbReference type="EMBL" id="SDC21300.1"/>
    </source>
</evidence>
<dbReference type="SFLD" id="SFLDG00002">
    <property type="entry name" value="C1.7:_P-type_atpase_like"/>
    <property type="match status" value="1"/>
</dbReference>
<evidence type="ECO:0000313" key="21">
    <source>
        <dbReference type="Proteomes" id="UP000242317"/>
    </source>
</evidence>
<feature type="transmembrane region" description="Helical" evidence="18">
    <location>
        <begin position="451"/>
        <end position="473"/>
    </location>
</feature>
<dbReference type="EC" id="7.2.2.9" evidence="16"/>
<feature type="transmembrane region" description="Helical" evidence="18">
    <location>
        <begin position="193"/>
        <end position="213"/>
    </location>
</feature>
<dbReference type="Pfam" id="PF00403">
    <property type="entry name" value="HMA"/>
    <property type="match status" value="2"/>
</dbReference>
<evidence type="ECO:0000256" key="18">
    <source>
        <dbReference type="RuleBase" id="RU362081"/>
    </source>
</evidence>
<evidence type="ECO:0000256" key="17">
    <source>
        <dbReference type="ARBA" id="ARBA00047424"/>
    </source>
</evidence>
<feature type="domain" description="HMA" evidence="19">
    <location>
        <begin position="11"/>
        <end position="80"/>
    </location>
</feature>
<dbReference type="PANTHER" id="PTHR43520">
    <property type="entry name" value="ATP7, ISOFORM B"/>
    <property type="match status" value="1"/>
</dbReference>
<dbReference type="SUPFAM" id="SSF56784">
    <property type="entry name" value="HAD-like"/>
    <property type="match status" value="1"/>
</dbReference>
<keyword evidence="9 18" id="KW-0067">ATP-binding</keyword>
<dbReference type="Gene3D" id="3.30.70.100">
    <property type="match status" value="2"/>
</dbReference>
<feature type="transmembrane region" description="Helical" evidence="18">
    <location>
        <begin position="803"/>
        <end position="822"/>
    </location>
</feature>
<keyword evidence="18" id="KW-1003">Cell membrane</keyword>
<dbReference type="InterPro" id="IPR023214">
    <property type="entry name" value="HAD_sf"/>
</dbReference>
<evidence type="ECO:0000256" key="15">
    <source>
        <dbReference type="ARBA" id="ARBA00023136"/>
    </source>
</evidence>
<evidence type="ECO:0000256" key="9">
    <source>
        <dbReference type="ARBA" id="ARBA00022840"/>
    </source>
</evidence>
<dbReference type="SUPFAM" id="SSF81665">
    <property type="entry name" value="Calcium ATPase, transmembrane domain M"/>
    <property type="match status" value="1"/>
</dbReference>
<dbReference type="PRINTS" id="PR00119">
    <property type="entry name" value="CATATPASE"/>
</dbReference>
<dbReference type="GO" id="GO:0016887">
    <property type="term" value="F:ATP hydrolysis activity"/>
    <property type="evidence" value="ECO:0007669"/>
    <property type="project" value="InterPro"/>
</dbReference>
<feature type="transmembrane region" description="Helical" evidence="18">
    <location>
        <begin position="479"/>
        <end position="501"/>
    </location>
</feature>
<dbReference type="PROSITE" id="PS00154">
    <property type="entry name" value="ATPASE_E1_E2"/>
    <property type="match status" value="1"/>
</dbReference>
<keyword evidence="8" id="KW-0187">Copper transport</keyword>
<dbReference type="SFLD" id="SFLDS00003">
    <property type="entry name" value="Haloacid_Dehalogenase"/>
    <property type="match status" value="1"/>
</dbReference>
<reference evidence="21" key="1">
    <citation type="submission" date="2016-09" db="EMBL/GenBank/DDBJ databases">
        <authorList>
            <person name="Varghese N."/>
            <person name="Submissions S."/>
        </authorList>
    </citation>
    <scope>NUCLEOTIDE SEQUENCE [LARGE SCALE GENOMIC DNA]</scope>
    <source>
        <strain evidence="21">ANC 3699</strain>
    </source>
</reference>
<comment type="subcellular location">
    <subcellularLocation>
        <location evidence="18">Cell membrane</location>
    </subcellularLocation>
    <subcellularLocation>
        <location evidence="1">Endomembrane system</location>
        <topology evidence="1">Multi-pass membrane protein</topology>
    </subcellularLocation>
</comment>
<dbReference type="Gene3D" id="3.40.50.1000">
    <property type="entry name" value="HAD superfamily/HAD-like"/>
    <property type="match status" value="1"/>
</dbReference>
<dbReference type="Gene3D" id="2.70.150.10">
    <property type="entry name" value="Calcium-transporting ATPase, cytoplasmic transduction domain A"/>
    <property type="match status" value="1"/>
</dbReference>
<dbReference type="InterPro" id="IPR036163">
    <property type="entry name" value="HMA_dom_sf"/>
</dbReference>
<dbReference type="Pfam" id="PF00122">
    <property type="entry name" value="E1-E2_ATPase"/>
    <property type="match status" value="1"/>
</dbReference>
<dbReference type="SUPFAM" id="SSF81653">
    <property type="entry name" value="Calcium ATPase, transduction domain A"/>
    <property type="match status" value="1"/>
</dbReference>
<dbReference type="InterPro" id="IPR008250">
    <property type="entry name" value="ATPase_P-typ_transduc_dom_A_sf"/>
</dbReference>
<dbReference type="EMBL" id="FMYK01000003">
    <property type="protein sequence ID" value="SDC21300.1"/>
    <property type="molecule type" value="Genomic_DNA"/>
</dbReference>
<comment type="catalytic activity">
    <reaction evidence="17">
        <text>Cu(2+)(in) + ATP + H2O = Cu(2+)(out) + ADP + phosphate + H(+)</text>
        <dbReference type="Rhea" id="RHEA:10376"/>
        <dbReference type="ChEBI" id="CHEBI:15377"/>
        <dbReference type="ChEBI" id="CHEBI:15378"/>
        <dbReference type="ChEBI" id="CHEBI:29036"/>
        <dbReference type="ChEBI" id="CHEBI:30616"/>
        <dbReference type="ChEBI" id="CHEBI:43474"/>
        <dbReference type="ChEBI" id="CHEBI:456216"/>
        <dbReference type="EC" id="7.2.2.9"/>
    </reaction>
</comment>
<dbReference type="SUPFAM" id="SSF55008">
    <property type="entry name" value="HMA, heavy metal-associated domain"/>
    <property type="match status" value="2"/>
</dbReference>
<dbReference type="FunFam" id="3.30.70.100:FF:000005">
    <property type="entry name" value="Copper-exporting P-type ATPase A"/>
    <property type="match status" value="2"/>
</dbReference>
<accession>A0A1G6JRB8</accession>
<evidence type="ECO:0000256" key="6">
    <source>
        <dbReference type="ARBA" id="ARBA00022737"/>
    </source>
</evidence>
<dbReference type="PROSITE" id="PS01047">
    <property type="entry name" value="HMA_1"/>
    <property type="match status" value="2"/>
</dbReference>
<dbReference type="InterPro" id="IPR036412">
    <property type="entry name" value="HAD-like_sf"/>
</dbReference>
<dbReference type="GO" id="GO:0005507">
    <property type="term" value="F:copper ion binding"/>
    <property type="evidence" value="ECO:0007669"/>
    <property type="project" value="InterPro"/>
</dbReference>
<evidence type="ECO:0000256" key="12">
    <source>
        <dbReference type="ARBA" id="ARBA00022989"/>
    </source>
</evidence>
<keyword evidence="15 18" id="KW-0472">Membrane</keyword>
<dbReference type="InterPro" id="IPR023298">
    <property type="entry name" value="ATPase_P-typ_TM_dom_sf"/>
</dbReference>
<dbReference type="InterPro" id="IPR006121">
    <property type="entry name" value="HMA_dom"/>
</dbReference>
<protein>
    <recommendedName>
        <fullName evidence="16">P-type Cu(2+) transporter</fullName>
        <ecNumber evidence="16">7.2.2.9</ecNumber>
    </recommendedName>
</protein>
<keyword evidence="5 18" id="KW-0479">Metal-binding</keyword>
<dbReference type="CDD" id="cd00371">
    <property type="entry name" value="HMA"/>
    <property type="match status" value="2"/>
</dbReference>
<dbReference type="PANTHER" id="PTHR43520:SF8">
    <property type="entry name" value="P-TYPE CU(+) TRANSPORTER"/>
    <property type="match status" value="1"/>
</dbReference>
<organism evidence="20 21">
    <name type="scientific">Acinetobacter marinus</name>
    <dbReference type="NCBI Taxonomy" id="281375"/>
    <lineage>
        <taxon>Bacteria</taxon>
        <taxon>Pseudomonadati</taxon>
        <taxon>Pseudomonadota</taxon>
        <taxon>Gammaproteobacteria</taxon>
        <taxon>Moraxellales</taxon>
        <taxon>Moraxellaceae</taxon>
        <taxon>Acinetobacter</taxon>
    </lineage>
</organism>
<feature type="transmembrane region" description="Helical" evidence="18">
    <location>
        <begin position="233"/>
        <end position="249"/>
    </location>
</feature>
<dbReference type="InterPro" id="IPR001757">
    <property type="entry name" value="P_typ_ATPase"/>
</dbReference>
<evidence type="ECO:0000256" key="14">
    <source>
        <dbReference type="ARBA" id="ARBA00023065"/>
    </source>
</evidence>
<keyword evidence="13" id="KW-0186">Copper</keyword>
<dbReference type="PROSITE" id="PS01229">
    <property type="entry name" value="COF_2"/>
    <property type="match status" value="1"/>
</dbReference>
<dbReference type="NCBIfam" id="TIGR01494">
    <property type="entry name" value="ATPase_P-type"/>
    <property type="match status" value="2"/>
</dbReference>
<feature type="transmembrane region" description="Helical" evidence="18">
    <location>
        <begin position="298"/>
        <end position="317"/>
    </location>
</feature>
<dbReference type="SFLD" id="SFLDF00027">
    <property type="entry name" value="p-type_atpase"/>
    <property type="match status" value="1"/>
</dbReference>
<dbReference type="InterPro" id="IPR017969">
    <property type="entry name" value="Heavy-metal-associated_CS"/>
</dbReference>
<dbReference type="InterPro" id="IPR018303">
    <property type="entry name" value="ATPase_P-typ_P_site"/>
</dbReference>
<evidence type="ECO:0000256" key="7">
    <source>
        <dbReference type="ARBA" id="ARBA00022741"/>
    </source>
</evidence>
<keyword evidence="11" id="KW-1278">Translocase</keyword>
<keyword evidence="3" id="KW-0813">Transport</keyword>
<evidence type="ECO:0000256" key="5">
    <source>
        <dbReference type="ARBA" id="ARBA00022723"/>
    </source>
</evidence>
<feature type="transmembrane region" description="Helical" evidence="18">
    <location>
        <begin position="270"/>
        <end position="292"/>
    </location>
</feature>
<dbReference type="OrthoDB" id="9814270at2"/>
<dbReference type="InterPro" id="IPR044492">
    <property type="entry name" value="P_typ_ATPase_HD_dom"/>
</dbReference>
<dbReference type="PRINTS" id="PR00943">
    <property type="entry name" value="CUATPASE"/>
</dbReference>
<dbReference type="RefSeq" id="WP_092618509.1">
    <property type="nucleotide sequence ID" value="NZ_FMYK01000003.1"/>
</dbReference>
<dbReference type="Proteomes" id="UP000242317">
    <property type="component" value="Unassembled WGS sequence"/>
</dbReference>
<dbReference type="FunFam" id="2.70.150.10:FF:000002">
    <property type="entry name" value="Copper-transporting ATPase 1, putative"/>
    <property type="match status" value="1"/>
</dbReference>
<proteinExistence type="inferred from homology"/>
<keyword evidence="7 18" id="KW-0547">Nucleotide-binding</keyword>
<evidence type="ECO:0000259" key="19">
    <source>
        <dbReference type="PROSITE" id="PS50846"/>
    </source>
</evidence>
<feature type="transmembrane region" description="Helical" evidence="18">
    <location>
        <begin position="828"/>
        <end position="850"/>
    </location>
</feature>
<dbReference type="InterPro" id="IPR027256">
    <property type="entry name" value="P-typ_ATPase_IB"/>
</dbReference>
<evidence type="ECO:0000256" key="13">
    <source>
        <dbReference type="ARBA" id="ARBA00023008"/>
    </source>
</evidence>
<dbReference type="InterPro" id="IPR023299">
    <property type="entry name" value="ATPase_P-typ_cyto_dom_N"/>
</dbReference>
<dbReference type="InterPro" id="IPR006122">
    <property type="entry name" value="HMA_Cu_ion-bd"/>
</dbReference>
<gene>
    <name evidence="20" type="ORF">SAMN05421749_103431</name>
</gene>
<comment type="similarity">
    <text evidence="2 18">Belongs to the cation transport ATPase (P-type) (TC 3.A.3) family. Type IB subfamily.</text>
</comment>
<evidence type="ECO:0000256" key="1">
    <source>
        <dbReference type="ARBA" id="ARBA00004127"/>
    </source>
</evidence>
<evidence type="ECO:0000256" key="11">
    <source>
        <dbReference type="ARBA" id="ARBA00022967"/>
    </source>
</evidence>
<dbReference type="GO" id="GO:0012505">
    <property type="term" value="C:endomembrane system"/>
    <property type="evidence" value="ECO:0007669"/>
    <property type="project" value="UniProtKB-SubCell"/>
</dbReference>
<name>A0A1G6JRB8_9GAMM</name>
<keyword evidence="14" id="KW-0406">Ion transport</keyword>
<keyword evidence="10" id="KW-0460">Magnesium</keyword>
<evidence type="ECO:0000256" key="8">
    <source>
        <dbReference type="ARBA" id="ARBA00022796"/>
    </source>
</evidence>